<dbReference type="EMBL" id="CP067420">
    <property type="protein sequence ID" value="QQP89857.1"/>
    <property type="molecule type" value="Genomic_DNA"/>
</dbReference>
<organism evidence="1 2">
    <name type="scientific">Skermanella cutis</name>
    <dbReference type="NCBI Taxonomy" id="2775420"/>
    <lineage>
        <taxon>Bacteria</taxon>
        <taxon>Pseudomonadati</taxon>
        <taxon>Pseudomonadota</taxon>
        <taxon>Alphaproteobacteria</taxon>
        <taxon>Rhodospirillales</taxon>
        <taxon>Azospirillaceae</taxon>
        <taxon>Skermanella</taxon>
    </lineage>
</organism>
<dbReference type="Proteomes" id="UP000595197">
    <property type="component" value="Chromosome"/>
</dbReference>
<evidence type="ECO:0000313" key="1">
    <source>
        <dbReference type="EMBL" id="QQP89857.1"/>
    </source>
</evidence>
<accession>A0ABX7B6B3</accession>
<evidence type="ECO:0000313" key="2">
    <source>
        <dbReference type="Proteomes" id="UP000595197"/>
    </source>
</evidence>
<name>A0ABX7B6B3_9PROT</name>
<protein>
    <submittedName>
        <fullName evidence="1">Uncharacterized protein</fullName>
    </submittedName>
</protein>
<gene>
    <name evidence="1" type="ORF">IGS68_00820</name>
</gene>
<keyword evidence="2" id="KW-1185">Reference proteome</keyword>
<sequence>MGFVYLQVKARRYVKVGPETYRRHDALGRPDADMDEEDLAVLMHGMKQLADGAGGKPDRPLTGIGIRGFNDLRHTLHLEFDAQAIVGETGTEFLDLMRCRHVVTEEVIELYNLVPRPILRDTIGASGAIDD</sequence>
<reference evidence="1" key="1">
    <citation type="submission" date="2021-02" db="EMBL/GenBank/DDBJ databases">
        <title>Skermanella TT6 skin isolate.</title>
        <authorList>
            <person name="Lee K."/>
            <person name="Ganzorig M."/>
        </authorList>
    </citation>
    <scope>NUCLEOTIDE SEQUENCE</scope>
    <source>
        <strain evidence="1">TT6</strain>
    </source>
</reference>
<dbReference type="RefSeq" id="WP_201076612.1">
    <property type="nucleotide sequence ID" value="NZ_CP067420.1"/>
</dbReference>
<proteinExistence type="predicted"/>